<proteinExistence type="inferred from homology"/>
<sequence length="235" mass="24761">MRVFLLTVFSLTAPMVPAAAADISASSAGAAPNTEITIGRDWSGFYAGINGGWGQSHDNRSVIGVGTAADYDGNGGTVGGQVGYRWQMDGWVSGLEGQGNWADLSGSSDNLLVPGGIVRSKTKAFGLFTGQVGYAWNDFLVYVKGGAAITRRNYQFLAPGGVLASETGVKTRFGGTVGVGTEYALSQNWSLGVEYNRIFETERDVSFTVPKGPSVQGFKTGGDTDLVLARLNYKF</sequence>
<name>A0A1C2DFZ6_9HYPH</name>
<comment type="subcellular location">
    <subcellularLocation>
        <location evidence="1">Cell outer membrane</location>
    </subcellularLocation>
</comment>
<dbReference type="GO" id="GO:0009279">
    <property type="term" value="C:cell outer membrane"/>
    <property type="evidence" value="ECO:0007669"/>
    <property type="project" value="UniProtKB-SubCell"/>
</dbReference>
<accession>A0A1C2DFZ6</accession>
<protein>
    <recommendedName>
        <fullName evidence="7">Outer membrane protein beta-barrel domain-containing protein</fullName>
    </recommendedName>
</protein>
<evidence type="ECO:0000256" key="1">
    <source>
        <dbReference type="ARBA" id="ARBA00004442"/>
    </source>
</evidence>
<evidence type="ECO:0000259" key="7">
    <source>
        <dbReference type="Pfam" id="PF13505"/>
    </source>
</evidence>
<evidence type="ECO:0000256" key="5">
    <source>
        <dbReference type="ARBA" id="ARBA00038306"/>
    </source>
</evidence>
<dbReference type="RefSeq" id="WP_024925990.1">
    <property type="nucleotide sequence ID" value="NZ_MDEO01000036.1"/>
</dbReference>
<keyword evidence="4" id="KW-0998">Cell outer membrane</keyword>
<feature type="signal peptide" evidence="6">
    <location>
        <begin position="1"/>
        <end position="20"/>
    </location>
</feature>
<dbReference type="Proteomes" id="UP000094412">
    <property type="component" value="Unassembled WGS sequence"/>
</dbReference>
<dbReference type="InterPro" id="IPR051692">
    <property type="entry name" value="OMP-like"/>
</dbReference>
<evidence type="ECO:0000256" key="4">
    <source>
        <dbReference type="ARBA" id="ARBA00023237"/>
    </source>
</evidence>
<reference evidence="8 9" key="1">
    <citation type="submission" date="2016-08" db="EMBL/GenBank/DDBJ databases">
        <title>Whole genome sequence of Mesorhizobium sp. strain UASWS1009 isolated from industrial sewage.</title>
        <authorList>
            <person name="Crovadore J."/>
            <person name="Calmin G."/>
            <person name="Chablais R."/>
            <person name="Cochard B."/>
            <person name="Lefort F."/>
        </authorList>
    </citation>
    <scope>NUCLEOTIDE SEQUENCE [LARGE SCALE GENOMIC DNA]</scope>
    <source>
        <strain evidence="8 9">UASWS1009</strain>
    </source>
</reference>
<evidence type="ECO:0000313" key="9">
    <source>
        <dbReference type="Proteomes" id="UP000094412"/>
    </source>
</evidence>
<dbReference type="SUPFAM" id="SSF56925">
    <property type="entry name" value="OMPA-like"/>
    <property type="match status" value="1"/>
</dbReference>
<evidence type="ECO:0000256" key="3">
    <source>
        <dbReference type="ARBA" id="ARBA00023136"/>
    </source>
</evidence>
<dbReference type="AlphaFoldDB" id="A0A1C2DFZ6"/>
<comment type="similarity">
    <text evidence="5">Belongs to the Omp25/RopB family.</text>
</comment>
<evidence type="ECO:0000256" key="6">
    <source>
        <dbReference type="SAM" id="SignalP"/>
    </source>
</evidence>
<feature type="domain" description="Outer membrane protein beta-barrel" evidence="7">
    <location>
        <begin position="24"/>
        <end position="211"/>
    </location>
</feature>
<dbReference type="EMBL" id="MDEO01000036">
    <property type="protein sequence ID" value="OCX13681.1"/>
    <property type="molecule type" value="Genomic_DNA"/>
</dbReference>
<dbReference type="InterPro" id="IPR011250">
    <property type="entry name" value="OMP/PagP_B-barrel"/>
</dbReference>
<dbReference type="STRING" id="1566387.QV13_22680"/>
<evidence type="ECO:0000313" key="8">
    <source>
        <dbReference type="EMBL" id="OCX13681.1"/>
    </source>
</evidence>
<keyword evidence="9" id="KW-1185">Reference proteome</keyword>
<evidence type="ECO:0000256" key="2">
    <source>
        <dbReference type="ARBA" id="ARBA00022729"/>
    </source>
</evidence>
<dbReference type="InterPro" id="IPR027385">
    <property type="entry name" value="Beta-barrel_OMP"/>
</dbReference>
<dbReference type="PANTHER" id="PTHR34001:SF3">
    <property type="entry name" value="BLL7405 PROTEIN"/>
    <property type="match status" value="1"/>
</dbReference>
<organism evidence="8 9">
    <name type="scientific">Mesorhizobium hungaricum</name>
    <dbReference type="NCBI Taxonomy" id="1566387"/>
    <lineage>
        <taxon>Bacteria</taxon>
        <taxon>Pseudomonadati</taxon>
        <taxon>Pseudomonadota</taxon>
        <taxon>Alphaproteobacteria</taxon>
        <taxon>Hyphomicrobiales</taxon>
        <taxon>Phyllobacteriaceae</taxon>
        <taxon>Mesorhizobium</taxon>
    </lineage>
</organism>
<keyword evidence="3" id="KW-0472">Membrane</keyword>
<dbReference type="Gene3D" id="2.40.160.20">
    <property type="match status" value="1"/>
</dbReference>
<dbReference type="PANTHER" id="PTHR34001">
    <property type="entry name" value="BLL7405 PROTEIN"/>
    <property type="match status" value="1"/>
</dbReference>
<feature type="chain" id="PRO_5008659334" description="Outer membrane protein beta-barrel domain-containing protein" evidence="6">
    <location>
        <begin position="21"/>
        <end position="235"/>
    </location>
</feature>
<comment type="caution">
    <text evidence="8">The sequence shown here is derived from an EMBL/GenBank/DDBJ whole genome shotgun (WGS) entry which is preliminary data.</text>
</comment>
<keyword evidence="2 6" id="KW-0732">Signal</keyword>
<dbReference type="Pfam" id="PF13505">
    <property type="entry name" value="OMP_b-brl"/>
    <property type="match status" value="1"/>
</dbReference>
<dbReference type="OrthoDB" id="9815357at2"/>
<gene>
    <name evidence="8" type="ORF">QV13_22680</name>
</gene>